<keyword evidence="2" id="KW-0433">Leucine-rich repeat</keyword>
<organism evidence="13 14">
    <name type="scientific">Nyssa sinensis</name>
    <dbReference type="NCBI Taxonomy" id="561372"/>
    <lineage>
        <taxon>Eukaryota</taxon>
        <taxon>Viridiplantae</taxon>
        <taxon>Streptophyta</taxon>
        <taxon>Embryophyta</taxon>
        <taxon>Tracheophyta</taxon>
        <taxon>Spermatophyta</taxon>
        <taxon>Magnoliopsida</taxon>
        <taxon>eudicotyledons</taxon>
        <taxon>Gunneridae</taxon>
        <taxon>Pentapetalae</taxon>
        <taxon>asterids</taxon>
        <taxon>Cornales</taxon>
        <taxon>Nyssaceae</taxon>
        <taxon>Nyssa</taxon>
    </lineage>
</organism>
<evidence type="ECO:0000313" key="13">
    <source>
        <dbReference type="EMBL" id="KAA8517003.1"/>
    </source>
</evidence>
<evidence type="ECO:0000256" key="10">
    <source>
        <dbReference type="SAM" id="MobiDB-lite"/>
    </source>
</evidence>
<dbReference type="PANTHER" id="PTHR48007:SF56">
    <property type="entry name" value="LOW QUALITY PROTEIN: PROTEIN STRUBBELIG-RECEPTOR FAMILY 2"/>
    <property type="match status" value="1"/>
</dbReference>
<evidence type="ECO:0000256" key="9">
    <source>
        <dbReference type="ARBA" id="ARBA00023180"/>
    </source>
</evidence>
<dbReference type="InterPro" id="IPR032675">
    <property type="entry name" value="LRR_dom_sf"/>
</dbReference>
<keyword evidence="8" id="KW-0675">Receptor</keyword>
<evidence type="ECO:0000256" key="6">
    <source>
        <dbReference type="ARBA" id="ARBA00022989"/>
    </source>
</evidence>
<evidence type="ECO:0000256" key="2">
    <source>
        <dbReference type="ARBA" id="ARBA00022614"/>
    </source>
</evidence>
<dbReference type="AlphaFoldDB" id="A0A5J4ZEF2"/>
<dbReference type="GO" id="GO:0016020">
    <property type="term" value="C:membrane"/>
    <property type="evidence" value="ECO:0007669"/>
    <property type="project" value="UniProtKB-SubCell"/>
</dbReference>
<dbReference type="Pfam" id="PF00069">
    <property type="entry name" value="Pkinase"/>
    <property type="match status" value="1"/>
</dbReference>
<feature type="compositionally biased region" description="Polar residues" evidence="10">
    <location>
        <begin position="211"/>
        <end position="224"/>
    </location>
</feature>
<dbReference type="FunFam" id="3.30.200.20:FF:000125">
    <property type="entry name" value="Protein STRUBBELIG-RECEPTOR FAMILY 8"/>
    <property type="match status" value="1"/>
</dbReference>
<evidence type="ECO:0000256" key="8">
    <source>
        <dbReference type="ARBA" id="ARBA00023170"/>
    </source>
</evidence>
<keyword evidence="5" id="KW-0677">Repeat</keyword>
<keyword evidence="6 11" id="KW-1133">Transmembrane helix</keyword>
<dbReference type="SUPFAM" id="SSF56112">
    <property type="entry name" value="Protein kinase-like (PK-like)"/>
    <property type="match status" value="1"/>
</dbReference>
<keyword evidence="9" id="KW-0325">Glycoprotein</keyword>
<evidence type="ECO:0000256" key="5">
    <source>
        <dbReference type="ARBA" id="ARBA00022737"/>
    </source>
</evidence>
<feature type="region of interest" description="Disordered" evidence="10">
    <location>
        <begin position="275"/>
        <end position="322"/>
    </location>
</feature>
<evidence type="ECO:0000256" key="1">
    <source>
        <dbReference type="ARBA" id="ARBA00004167"/>
    </source>
</evidence>
<dbReference type="Gene3D" id="1.10.510.10">
    <property type="entry name" value="Transferase(Phosphotransferase) domain 1"/>
    <property type="match status" value="1"/>
</dbReference>
<protein>
    <recommendedName>
        <fullName evidence="12">Protein kinase domain-containing protein</fullName>
    </recommendedName>
</protein>
<evidence type="ECO:0000256" key="7">
    <source>
        <dbReference type="ARBA" id="ARBA00023136"/>
    </source>
</evidence>
<evidence type="ECO:0000256" key="4">
    <source>
        <dbReference type="ARBA" id="ARBA00022729"/>
    </source>
</evidence>
<dbReference type="Gene3D" id="3.80.10.10">
    <property type="entry name" value="Ribonuclease Inhibitor"/>
    <property type="match status" value="2"/>
</dbReference>
<evidence type="ECO:0000256" key="11">
    <source>
        <dbReference type="SAM" id="Phobius"/>
    </source>
</evidence>
<dbReference type="FunFam" id="3.80.10.10:FF:000062">
    <property type="entry name" value="protein STRUBBELIG-RECEPTOR FAMILY 3"/>
    <property type="match status" value="1"/>
</dbReference>
<dbReference type="OrthoDB" id="676979at2759"/>
<proteinExistence type="predicted"/>
<name>A0A5J4ZEF2_9ASTE</name>
<dbReference type="PANTHER" id="PTHR48007">
    <property type="entry name" value="LEUCINE-RICH REPEAT RECEPTOR-LIKE PROTEIN KINASE PXC1"/>
    <property type="match status" value="1"/>
</dbReference>
<feature type="compositionally biased region" description="Polar residues" evidence="10">
    <location>
        <begin position="283"/>
        <end position="296"/>
    </location>
</feature>
<evidence type="ECO:0000259" key="12">
    <source>
        <dbReference type="PROSITE" id="PS50011"/>
    </source>
</evidence>
<accession>A0A5J4ZEF2</accession>
<sequence length="681" mass="75641">MVGIHVKNHGQELQCFKSSVIHLNLHGLGLSGNLGFQLSELHSLKQLDVSSNNLQGEIPYSLPFNVTHINLACNNFSQNIPYSLTSMKNLWHLNLSHNSLSGPIGNVFIGLQYLREMDLSYNDFTGDLPSSFESLTNLSRLFLQHNKFTGSVIFLANLPLNDLNIQDNKFSGVIPSQFRSIFNLWIGGNRFQVGENYPPWDFPLETVPSERNISSPPTTESNAIKSYPSPKVSGHKKKKLGPGGIACMVGGGTLVATCAALIIVIRINRYRAQKRRSMDLSEGSRNSLPLSTTREFSSGPPEESPQILPISSPPVVAPRQMPPNRIRTDKMYRRRSFSKKYKIPISARLYTVAELQSATNNFSEENFLGDGSLGSVYRAEFPDGQIVAVKIINTVVLSLNEEEHFLDVIRHTARLRHPNIVTLIGYCVEHGQHLLVYEYVRNLSLDDALHNEAYMHLSWGLRLQIALGIGRALNYLHSTCLPSVAHCNLKAANILLDEELMPRVCDCGLAVLRPLTSNSVKVKASEMAIANTGYVAPEQVQHGISSTKVDIYAFGVLLLELLTGRRPFESWRSREEHSLVKWASSRLHDSGSLVQMADPGIKRTLSPKALSQFADIVSLCIQPEKEFRPPMSEIVEQLATLVQKVRKSMTADGTEADPFEMSFGSANTRFFGSPAVSYLSI</sequence>
<evidence type="ECO:0000256" key="3">
    <source>
        <dbReference type="ARBA" id="ARBA00022692"/>
    </source>
</evidence>
<dbReference type="Proteomes" id="UP000325577">
    <property type="component" value="Linkage Group LG8"/>
</dbReference>
<reference evidence="13 14" key="1">
    <citation type="submission" date="2019-09" db="EMBL/GenBank/DDBJ databases">
        <title>A chromosome-level genome assembly of the Chinese tupelo Nyssa sinensis.</title>
        <authorList>
            <person name="Yang X."/>
            <person name="Kang M."/>
            <person name="Yang Y."/>
            <person name="Xiong H."/>
            <person name="Wang M."/>
            <person name="Zhang Z."/>
            <person name="Wang Z."/>
            <person name="Wu H."/>
            <person name="Ma T."/>
            <person name="Liu J."/>
            <person name="Xi Z."/>
        </authorList>
    </citation>
    <scope>NUCLEOTIDE SEQUENCE [LARGE SCALE GENOMIC DNA]</scope>
    <source>
        <strain evidence="13">J267</strain>
        <tissue evidence="13">Leaf</tissue>
    </source>
</reference>
<feature type="region of interest" description="Disordered" evidence="10">
    <location>
        <begin position="211"/>
        <end position="235"/>
    </location>
</feature>
<dbReference type="GO" id="GO:0005524">
    <property type="term" value="F:ATP binding"/>
    <property type="evidence" value="ECO:0007669"/>
    <property type="project" value="InterPro"/>
</dbReference>
<keyword evidence="7 11" id="KW-0472">Membrane</keyword>
<keyword evidence="4" id="KW-0732">Signal</keyword>
<dbReference type="InterPro" id="IPR001611">
    <property type="entry name" value="Leu-rich_rpt"/>
</dbReference>
<dbReference type="PROSITE" id="PS50011">
    <property type="entry name" value="PROTEIN_KINASE_DOM"/>
    <property type="match status" value="1"/>
</dbReference>
<evidence type="ECO:0000313" key="14">
    <source>
        <dbReference type="Proteomes" id="UP000325577"/>
    </source>
</evidence>
<dbReference type="InterPro" id="IPR011009">
    <property type="entry name" value="Kinase-like_dom_sf"/>
</dbReference>
<dbReference type="SUPFAM" id="SSF52058">
    <property type="entry name" value="L domain-like"/>
    <property type="match status" value="1"/>
</dbReference>
<dbReference type="GO" id="GO:0004672">
    <property type="term" value="F:protein kinase activity"/>
    <property type="evidence" value="ECO:0007669"/>
    <property type="project" value="InterPro"/>
</dbReference>
<dbReference type="Gene3D" id="3.30.200.20">
    <property type="entry name" value="Phosphorylase Kinase, domain 1"/>
    <property type="match status" value="1"/>
</dbReference>
<keyword evidence="14" id="KW-1185">Reference proteome</keyword>
<feature type="transmembrane region" description="Helical" evidence="11">
    <location>
        <begin position="243"/>
        <end position="267"/>
    </location>
</feature>
<keyword evidence="3 11" id="KW-0812">Transmembrane</keyword>
<dbReference type="InterPro" id="IPR000719">
    <property type="entry name" value="Prot_kinase_dom"/>
</dbReference>
<gene>
    <name evidence="13" type="ORF">F0562_017179</name>
</gene>
<dbReference type="EMBL" id="CM018051">
    <property type="protein sequence ID" value="KAA8517003.1"/>
    <property type="molecule type" value="Genomic_DNA"/>
</dbReference>
<dbReference type="InterPro" id="IPR046959">
    <property type="entry name" value="PRK1-6/SRF4-like"/>
</dbReference>
<comment type="subcellular location">
    <subcellularLocation>
        <location evidence="1">Membrane</location>
        <topology evidence="1">Single-pass membrane protein</topology>
    </subcellularLocation>
</comment>
<feature type="domain" description="Protein kinase" evidence="12">
    <location>
        <begin position="362"/>
        <end position="641"/>
    </location>
</feature>
<dbReference type="Pfam" id="PF00560">
    <property type="entry name" value="LRR_1"/>
    <property type="match status" value="3"/>
</dbReference>
<dbReference type="FunFam" id="1.10.510.10:FF:000479">
    <property type="entry name" value="Leucine-rich repeat receptor-like protein kinase"/>
    <property type="match status" value="1"/>
</dbReference>